<keyword evidence="1" id="KW-0472">Membrane</keyword>
<dbReference type="Proteomes" id="UP001501682">
    <property type="component" value="Unassembled WGS sequence"/>
</dbReference>
<gene>
    <name evidence="2" type="ORF">GCM10022292_01980</name>
</gene>
<feature type="transmembrane region" description="Helical" evidence="1">
    <location>
        <begin position="62"/>
        <end position="80"/>
    </location>
</feature>
<evidence type="ECO:0000313" key="3">
    <source>
        <dbReference type="Proteomes" id="UP001501682"/>
    </source>
</evidence>
<reference evidence="3" key="1">
    <citation type="journal article" date="2019" name="Int. J. Syst. Evol. Microbiol.">
        <title>The Global Catalogue of Microorganisms (GCM) 10K type strain sequencing project: providing services to taxonomists for standard genome sequencing and annotation.</title>
        <authorList>
            <consortium name="The Broad Institute Genomics Platform"/>
            <consortium name="The Broad Institute Genome Sequencing Center for Infectious Disease"/>
            <person name="Wu L."/>
            <person name="Ma J."/>
        </authorList>
    </citation>
    <scope>NUCLEOTIDE SEQUENCE [LARGE SCALE GENOMIC DNA]</scope>
    <source>
        <strain evidence="3">JCM 17633</strain>
    </source>
</reference>
<proteinExistence type="predicted"/>
<feature type="transmembrane region" description="Helical" evidence="1">
    <location>
        <begin position="115"/>
        <end position="135"/>
    </location>
</feature>
<dbReference type="RefSeq" id="WP_344711940.1">
    <property type="nucleotide sequence ID" value="NZ_BAABCB010000002.1"/>
</dbReference>
<feature type="transmembrane region" description="Helical" evidence="1">
    <location>
        <begin position="38"/>
        <end position="55"/>
    </location>
</feature>
<feature type="transmembrane region" description="Helical" evidence="1">
    <location>
        <begin position="86"/>
        <end position="103"/>
    </location>
</feature>
<comment type="caution">
    <text evidence="2">The sequence shown here is derived from an EMBL/GenBank/DDBJ whole genome shotgun (WGS) entry which is preliminary data.</text>
</comment>
<accession>A0ABP8CJX5</accession>
<feature type="transmembrane region" description="Helical" evidence="1">
    <location>
        <begin position="12"/>
        <end position="32"/>
    </location>
</feature>
<keyword evidence="1" id="KW-1133">Transmembrane helix</keyword>
<dbReference type="EMBL" id="BAABCB010000002">
    <property type="protein sequence ID" value="GAA4240246.1"/>
    <property type="molecule type" value="Genomic_DNA"/>
</dbReference>
<evidence type="ECO:0000313" key="2">
    <source>
        <dbReference type="EMBL" id="GAA4240246.1"/>
    </source>
</evidence>
<evidence type="ECO:0008006" key="4">
    <source>
        <dbReference type="Google" id="ProtNLM"/>
    </source>
</evidence>
<feature type="transmembrane region" description="Helical" evidence="1">
    <location>
        <begin position="196"/>
        <end position="218"/>
    </location>
</feature>
<keyword evidence="1" id="KW-0812">Transmembrane</keyword>
<feature type="transmembrane region" description="Helical" evidence="1">
    <location>
        <begin position="264"/>
        <end position="283"/>
    </location>
</feature>
<organism evidence="2 3">
    <name type="scientific">Winogradskyella damuponensis</name>
    <dbReference type="NCBI Taxonomy" id="943939"/>
    <lineage>
        <taxon>Bacteria</taxon>
        <taxon>Pseudomonadati</taxon>
        <taxon>Bacteroidota</taxon>
        <taxon>Flavobacteriia</taxon>
        <taxon>Flavobacteriales</taxon>
        <taxon>Flavobacteriaceae</taxon>
        <taxon>Winogradskyella</taxon>
    </lineage>
</organism>
<protein>
    <recommendedName>
        <fullName evidence="4">O-antigen ligase like membrane protein</fullName>
    </recommendedName>
</protein>
<keyword evidence="3" id="KW-1185">Reference proteome</keyword>
<feature type="transmembrane region" description="Helical" evidence="1">
    <location>
        <begin position="227"/>
        <end position="252"/>
    </location>
</feature>
<sequence length="284" mass="32901">MIYWIGIKEKLNNHIELASQLLLLMLGIYISIMSEKYGIWKTPVLFLGLFCWFFFRHKTKHPIIWMVFSALLVFDLYLMYLRVANHHFVLTFMTLSVLCYRYHKRSDILLKNIQILLVIVILASVLQKLISNQFISGNFYYYMLNRGFLFDPFLGFFPEISEVTKSNTESLIALQATDPNIGESIVLKDVFPNLGVISQVFAMLTIAMEFIVAIAILWKPKSRWTHLLFIMMIIGILCTRLETGFMALLAISGLFLCNNIKLRLLYAIIAMFCVVLVVTKLGFH</sequence>
<name>A0ABP8CJX5_9FLAO</name>
<evidence type="ECO:0000256" key="1">
    <source>
        <dbReference type="SAM" id="Phobius"/>
    </source>
</evidence>